<evidence type="ECO:0000313" key="2">
    <source>
        <dbReference type="EMBL" id="TWT95800.1"/>
    </source>
</evidence>
<keyword evidence="3" id="KW-1185">Reference proteome</keyword>
<sequence>MSRRRHSGRVATEAFTLIELLVVVAIIGVLVALLLPAVQAAREAARRAECTNLLRQQAVALQSYHAQHQVFPPGGRIHDVSAQSGVSWRVLVLPHLEEPSLYNRIGPTPNGGATTWSPQSEMPALFRCPSAEPAVMGISTLQLADYWGVGGAARPGEGLALEQTVCGDLDANGVLYPGSKTRIGMIEDGTSHSLALGERIYAFRPWMTGATAAGNPTYKICSESANQIRYPINADHLQFGFYIGHNPLPAGGVRSMLLNNLPFGSNHSGGANFALADGSVHFVTDSIDFTLLGDLATIAGGEVSQLP</sequence>
<comment type="caution">
    <text evidence="2">The sequence shown here is derived from an EMBL/GenBank/DDBJ whole genome shotgun (WGS) entry which is preliminary data.</text>
</comment>
<dbReference type="InterPro" id="IPR045584">
    <property type="entry name" value="Pilin-like"/>
</dbReference>
<evidence type="ECO:0000259" key="1">
    <source>
        <dbReference type="Pfam" id="PF07596"/>
    </source>
</evidence>
<dbReference type="InterPro" id="IPR011453">
    <property type="entry name" value="DUF1559"/>
</dbReference>
<name>A0A5C6A8S6_9BACT</name>
<dbReference type="EMBL" id="SJPR01000004">
    <property type="protein sequence ID" value="TWT95800.1"/>
    <property type="molecule type" value="Genomic_DNA"/>
</dbReference>
<dbReference type="RefSeq" id="WP_146446000.1">
    <property type="nucleotide sequence ID" value="NZ_SJPR01000004.1"/>
</dbReference>
<protein>
    <submittedName>
        <fullName evidence="2">Fimbrial protein</fullName>
    </submittedName>
</protein>
<dbReference type="AlphaFoldDB" id="A0A5C6A8S6"/>
<dbReference type="NCBIfam" id="TIGR02532">
    <property type="entry name" value="IV_pilin_GFxxxE"/>
    <property type="match status" value="1"/>
</dbReference>
<dbReference type="InterPro" id="IPR012902">
    <property type="entry name" value="N_methyl_site"/>
</dbReference>
<dbReference type="NCBIfam" id="TIGR04294">
    <property type="entry name" value="pre_pil_HX9DG"/>
    <property type="match status" value="1"/>
</dbReference>
<dbReference type="Gene3D" id="3.30.700.10">
    <property type="entry name" value="Glycoprotein, Type 4 Pilin"/>
    <property type="match status" value="1"/>
</dbReference>
<dbReference type="Proteomes" id="UP000317421">
    <property type="component" value="Unassembled WGS sequence"/>
</dbReference>
<dbReference type="SUPFAM" id="SSF54523">
    <property type="entry name" value="Pili subunits"/>
    <property type="match status" value="1"/>
</dbReference>
<dbReference type="Pfam" id="PF07596">
    <property type="entry name" value="SBP_bac_10"/>
    <property type="match status" value="1"/>
</dbReference>
<gene>
    <name evidence="2" type="primary">pilE1</name>
    <name evidence="2" type="ORF">Pla108_28770</name>
</gene>
<dbReference type="PANTHER" id="PTHR30093">
    <property type="entry name" value="GENERAL SECRETION PATHWAY PROTEIN G"/>
    <property type="match status" value="1"/>
</dbReference>
<organism evidence="2 3">
    <name type="scientific">Botrimarina colliarenosi</name>
    <dbReference type="NCBI Taxonomy" id="2528001"/>
    <lineage>
        <taxon>Bacteria</taxon>
        <taxon>Pseudomonadati</taxon>
        <taxon>Planctomycetota</taxon>
        <taxon>Planctomycetia</taxon>
        <taxon>Pirellulales</taxon>
        <taxon>Lacipirellulaceae</taxon>
        <taxon>Botrimarina</taxon>
    </lineage>
</organism>
<evidence type="ECO:0000313" key="3">
    <source>
        <dbReference type="Proteomes" id="UP000317421"/>
    </source>
</evidence>
<proteinExistence type="predicted"/>
<dbReference type="InterPro" id="IPR027558">
    <property type="entry name" value="Pre_pil_HX9DG_C"/>
</dbReference>
<dbReference type="PANTHER" id="PTHR30093:SF2">
    <property type="entry name" value="TYPE II SECRETION SYSTEM PROTEIN H"/>
    <property type="match status" value="1"/>
</dbReference>
<feature type="domain" description="DUF1559" evidence="1">
    <location>
        <begin position="39"/>
        <end position="289"/>
    </location>
</feature>
<reference evidence="2 3" key="1">
    <citation type="submission" date="2019-02" db="EMBL/GenBank/DDBJ databases">
        <title>Deep-cultivation of Planctomycetes and their phenomic and genomic characterization uncovers novel biology.</title>
        <authorList>
            <person name="Wiegand S."/>
            <person name="Jogler M."/>
            <person name="Boedeker C."/>
            <person name="Pinto D."/>
            <person name="Vollmers J."/>
            <person name="Rivas-Marin E."/>
            <person name="Kohn T."/>
            <person name="Peeters S.H."/>
            <person name="Heuer A."/>
            <person name="Rast P."/>
            <person name="Oberbeckmann S."/>
            <person name="Bunk B."/>
            <person name="Jeske O."/>
            <person name="Meyerdierks A."/>
            <person name="Storesund J.E."/>
            <person name="Kallscheuer N."/>
            <person name="Luecker S."/>
            <person name="Lage O.M."/>
            <person name="Pohl T."/>
            <person name="Merkel B.J."/>
            <person name="Hornburger P."/>
            <person name="Mueller R.-W."/>
            <person name="Bruemmer F."/>
            <person name="Labrenz M."/>
            <person name="Spormann A.M."/>
            <person name="Op Den Camp H."/>
            <person name="Overmann J."/>
            <person name="Amann R."/>
            <person name="Jetten M.S.M."/>
            <person name="Mascher T."/>
            <person name="Medema M.H."/>
            <person name="Devos D.P."/>
            <person name="Kaster A.-K."/>
            <person name="Ovreas L."/>
            <person name="Rohde M."/>
            <person name="Galperin M.Y."/>
            <person name="Jogler C."/>
        </authorList>
    </citation>
    <scope>NUCLEOTIDE SEQUENCE [LARGE SCALE GENOMIC DNA]</scope>
    <source>
        <strain evidence="2 3">Pla108</strain>
    </source>
</reference>
<dbReference type="OrthoDB" id="267520at2"/>
<accession>A0A5C6A8S6</accession>